<keyword evidence="2" id="KW-0560">Oxidoreductase</keyword>
<dbReference type="SUPFAM" id="SSF51735">
    <property type="entry name" value="NAD(P)-binding Rossmann-fold domains"/>
    <property type="match status" value="1"/>
</dbReference>
<sequence>MLDLKDKLVLVTGAARGIGRAVAFEYAKHGAHLIILDILGDKLDATAADMRKEGYVVHAFVCDLASDTGIASLGAQIIKDIGVPDILHNNAFWAPQGSVEDIDIDIIRRALDISVLGYLRIIKAFVNDMMARKSGWIVNTSSPNGITPKAEWAAMGLPYNLCKAADISMSQALAAGLKKYGIGVTVVYPGSTLTEAI</sequence>
<proteinExistence type="inferred from homology"/>
<dbReference type="Proteomes" id="UP000250266">
    <property type="component" value="Unassembled WGS sequence"/>
</dbReference>
<dbReference type="PRINTS" id="PR00081">
    <property type="entry name" value="GDHRDH"/>
</dbReference>
<dbReference type="AlphaFoldDB" id="A0A8E2E9A4"/>
<dbReference type="OrthoDB" id="5840532at2759"/>
<dbReference type="Pfam" id="PF00106">
    <property type="entry name" value="adh_short"/>
    <property type="match status" value="1"/>
</dbReference>
<organism evidence="3 4">
    <name type="scientific">Lepidopterella palustris CBS 459.81</name>
    <dbReference type="NCBI Taxonomy" id="1314670"/>
    <lineage>
        <taxon>Eukaryota</taxon>
        <taxon>Fungi</taxon>
        <taxon>Dikarya</taxon>
        <taxon>Ascomycota</taxon>
        <taxon>Pezizomycotina</taxon>
        <taxon>Dothideomycetes</taxon>
        <taxon>Pleosporomycetidae</taxon>
        <taxon>Mytilinidiales</taxon>
        <taxon>Argynnaceae</taxon>
        <taxon>Lepidopterella</taxon>
    </lineage>
</organism>
<comment type="similarity">
    <text evidence="1">Belongs to the short-chain dehydrogenases/reductases (SDR) family.</text>
</comment>
<dbReference type="GO" id="GO:0016491">
    <property type="term" value="F:oxidoreductase activity"/>
    <property type="evidence" value="ECO:0007669"/>
    <property type="project" value="UniProtKB-KW"/>
</dbReference>
<dbReference type="PANTHER" id="PTHR44196">
    <property type="entry name" value="DEHYDROGENASE/REDUCTASE SDR FAMILY MEMBER 7B"/>
    <property type="match status" value="1"/>
</dbReference>
<gene>
    <name evidence="3" type="ORF">K432DRAFT_260847</name>
</gene>
<dbReference type="EMBL" id="KV745003">
    <property type="protein sequence ID" value="OCK79496.1"/>
    <property type="molecule type" value="Genomic_DNA"/>
</dbReference>
<dbReference type="Gene3D" id="3.40.50.720">
    <property type="entry name" value="NAD(P)-binding Rossmann-like Domain"/>
    <property type="match status" value="1"/>
</dbReference>
<name>A0A8E2E9A4_9PEZI</name>
<reference evidence="3 4" key="1">
    <citation type="journal article" date="2016" name="Nat. Commun.">
        <title>Ectomycorrhizal ecology is imprinted in the genome of the dominant symbiotic fungus Cenococcum geophilum.</title>
        <authorList>
            <consortium name="DOE Joint Genome Institute"/>
            <person name="Peter M."/>
            <person name="Kohler A."/>
            <person name="Ohm R.A."/>
            <person name="Kuo A."/>
            <person name="Krutzmann J."/>
            <person name="Morin E."/>
            <person name="Arend M."/>
            <person name="Barry K.W."/>
            <person name="Binder M."/>
            <person name="Choi C."/>
            <person name="Clum A."/>
            <person name="Copeland A."/>
            <person name="Grisel N."/>
            <person name="Haridas S."/>
            <person name="Kipfer T."/>
            <person name="LaButti K."/>
            <person name="Lindquist E."/>
            <person name="Lipzen A."/>
            <person name="Maire R."/>
            <person name="Meier B."/>
            <person name="Mihaltcheva S."/>
            <person name="Molinier V."/>
            <person name="Murat C."/>
            <person name="Poggeler S."/>
            <person name="Quandt C.A."/>
            <person name="Sperisen C."/>
            <person name="Tritt A."/>
            <person name="Tisserant E."/>
            <person name="Crous P.W."/>
            <person name="Henrissat B."/>
            <person name="Nehls U."/>
            <person name="Egli S."/>
            <person name="Spatafora J.W."/>
            <person name="Grigoriev I.V."/>
            <person name="Martin F.M."/>
        </authorList>
    </citation>
    <scope>NUCLEOTIDE SEQUENCE [LARGE SCALE GENOMIC DNA]</scope>
    <source>
        <strain evidence="3 4">CBS 459.81</strain>
    </source>
</reference>
<protein>
    <submittedName>
        <fullName evidence="3">NAD(P)-binding protein</fullName>
    </submittedName>
</protein>
<dbReference type="GO" id="GO:0016020">
    <property type="term" value="C:membrane"/>
    <property type="evidence" value="ECO:0007669"/>
    <property type="project" value="TreeGrafter"/>
</dbReference>
<accession>A0A8E2E9A4</accession>
<evidence type="ECO:0000313" key="3">
    <source>
        <dbReference type="EMBL" id="OCK79496.1"/>
    </source>
</evidence>
<keyword evidence="4" id="KW-1185">Reference proteome</keyword>
<feature type="non-terminal residue" evidence="3">
    <location>
        <position position="197"/>
    </location>
</feature>
<dbReference type="PANTHER" id="PTHR44196:SF1">
    <property type="entry name" value="DEHYDROGENASE_REDUCTASE SDR FAMILY MEMBER 7B"/>
    <property type="match status" value="1"/>
</dbReference>
<dbReference type="CDD" id="cd05233">
    <property type="entry name" value="SDR_c"/>
    <property type="match status" value="1"/>
</dbReference>
<evidence type="ECO:0000313" key="4">
    <source>
        <dbReference type="Proteomes" id="UP000250266"/>
    </source>
</evidence>
<dbReference type="InterPro" id="IPR002347">
    <property type="entry name" value="SDR_fam"/>
</dbReference>
<evidence type="ECO:0000256" key="1">
    <source>
        <dbReference type="ARBA" id="ARBA00006484"/>
    </source>
</evidence>
<evidence type="ECO:0000256" key="2">
    <source>
        <dbReference type="ARBA" id="ARBA00023002"/>
    </source>
</evidence>
<dbReference type="InterPro" id="IPR036291">
    <property type="entry name" value="NAD(P)-bd_dom_sf"/>
</dbReference>